<dbReference type="RefSeq" id="XP_045959748.1">
    <property type="nucleotide sequence ID" value="XM_046099860.1"/>
</dbReference>
<proteinExistence type="predicted"/>
<feature type="compositionally biased region" description="Low complexity" evidence="2">
    <location>
        <begin position="237"/>
        <end position="251"/>
    </location>
</feature>
<feature type="compositionally biased region" description="Pro residues" evidence="2">
    <location>
        <begin position="561"/>
        <end position="571"/>
    </location>
</feature>
<dbReference type="PANTHER" id="PTHR45615:SF40">
    <property type="entry name" value="MYOSIN HEAVY CHAIN, NON-MUSCLE"/>
    <property type="match status" value="1"/>
</dbReference>
<dbReference type="GO" id="GO:0032982">
    <property type="term" value="C:myosin filament"/>
    <property type="evidence" value="ECO:0007669"/>
    <property type="project" value="TreeGrafter"/>
</dbReference>
<accession>A0A9P8UNS3</accession>
<feature type="coiled-coil region" evidence="1">
    <location>
        <begin position="817"/>
        <end position="844"/>
    </location>
</feature>
<dbReference type="PANTHER" id="PTHR45615">
    <property type="entry name" value="MYOSIN HEAVY CHAIN, NON-MUSCLE"/>
    <property type="match status" value="1"/>
</dbReference>
<keyword evidence="4" id="KW-1185">Reference proteome</keyword>
<feature type="region of interest" description="Disordered" evidence="2">
    <location>
        <begin position="209"/>
        <end position="257"/>
    </location>
</feature>
<gene>
    <name evidence="3" type="ORF">BKA67DRAFT_534404</name>
</gene>
<feature type="compositionally biased region" description="Low complexity" evidence="2">
    <location>
        <begin position="749"/>
        <end position="761"/>
    </location>
</feature>
<dbReference type="GeneID" id="70128752"/>
<evidence type="ECO:0000313" key="3">
    <source>
        <dbReference type="EMBL" id="KAH6655483.1"/>
    </source>
</evidence>
<feature type="region of interest" description="Disordered" evidence="2">
    <location>
        <begin position="301"/>
        <end position="396"/>
    </location>
</feature>
<feature type="region of interest" description="Disordered" evidence="2">
    <location>
        <begin position="1"/>
        <end position="67"/>
    </location>
</feature>
<dbReference type="Proteomes" id="UP000758603">
    <property type="component" value="Unassembled WGS sequence"/>
</dbReference>
<comment type="caution">
    <text evidence="3">The sequence shown here is derived from an EMBL/GenBank/DDBJ whole genome shotgun (WGS) entry which is preliminary data.</text>
</comment>
<dbReference type="GO" id="GO:0000146">
    <property type="term" value="F:microfilament motor activity"/>
    <property type="evidence" value="ECO:0007669"/>
    <property type="project" value="TreeGrafter"/>
</dbReference>
<feature type="compositionally biased region" description="Pro residues" evidence="2">
    <location>
        <begin position="1"/>
        <end position="11"/>
    </location>
</feature>
<feature type="compositionally biased region" description="Basic and acidic residues" evidence="2">
    <location>
        <begin position="501"/>
        <end position="522"/>
    </location>
</feature>
<dbReference type="GO" id="GO:0005737">
    <property type="term" value="C:cytoplasm"/>
    <property type="evidence" value="ECO:0007669"/>
    <property type="project" value="TreeGrafter"/>
</dbReference>
<organism evidence="3 4">
    <name type="scientific">Truncatella angustata</name>
    <dbReference type="NCBI Taxonomy" id="152316"/>
    <lineage>
        <taxon>Eukaryota</taxon>
        <taxon>Fungi</taxon>
        <taxon>Dikarya</taxon>
        <taxon>Ascomycota</taxon>
        <taxon>Pezizomycotina</taxon>
        <taxon>Sordariomycetes</taxon>
        <taxon>Xylariomycetidae</taxon>
        <taxon>Amphisphaeriales</taxon>
        <taxon>Sporocadaceae</taxon>
        <taxon>Truncatella</taxon>
    </lineage>
</organism>
<name>A0A9P8UNS3_9PEZI</name>
<evidence type="ECO:0000256" key="1">
    <source>
        <dbReference type="SAM" id="Coils"/>
    </source>
</evidence>
<dbReference type="EMBL" id="JAGPXC010000003">
    <property type="protein sequence ID" value="KAH6655483.1"/>
    <property type="molecule type" value="Genomic_DNA"/>
</dbReference>
<feature type="compositionally biased region" description="Basic residues" evidence="2">
    <location>
        <begin position="481"/>
        <end position="500"/>
    </location>
</feature>
<dbReference type="AlphaFoldDB" id="A0A9P8UNS3"/>
<keyword evidence="1" id="KW-0175">Coiled coil</keyword>
<feature type="compositionally biased region" description="Basic and acidic residues" evidence="2">
    <location>
        <begin position="674"/>
        <end position="709"/>
    </location>
</feature>
<feature type="region of interest" description="Disordered" evidence="2">
    <location>
        <begin position="481"/>
        <end position="763"/>
    </location>
</feature>
<feature type="compositionally biased region" description="Low complexity" evidence="2">
    <location>
        <begin position="38"/>
        <end position="48"/>
    </location>
</feature>
<protein>
    <submittedName>
        <fullName evidence="3">Uncharacterized protein</fullName>
    </submittedName>
</protein>
<feature type="compositionally biased region" description="Low complexity" evidence="2">
    <location>
        <begin position="658"/>
        <end position="670"/>
    </location>
</feature>
<feature type="compositionally biased region" description="Low complexity" evidence="2">
    <location>
        <begin position="590"/>
        <end position="611"/>
    </location>
</feature>
<dbReference type="GO" id="GO:0051015">
    <property type="term" value="F:actin filament binding"/>
    <property type="evidence" value="ECO:0007669"/>
    <property type="project" value="TreeGrafter"/>
</dbReference>
<dbReference type="OrthoDB" id="5408998at2759"/>
<evidence type="ECO:0000256" key="2">
    <source>
        <dbReference type="SAM" id="MobiDB-lite"/>
    </source>
</evidence>
<sequence length="863" mass="95112">MEPPDIPPPPYSETDIYSSTEHQLAAPQSSPHHQGDDASIAASSSSHSNIVYTPPDTPQDSHHGFTGAEDYQTTASAQVYFDTRSAPGGLTTLSPIAHPITISEEPSPVDFPYPNWAPSRDVSQQDWRTFINYLIPDYADKANAHIIDRKLRASEDGDAQSSSASTRDITEAQLDRLRSSSVRRRFNDTVKEWNVGFFAPRGVTIKLTEDGTASEPKARMPGEWNNSFDAGSGSNRDAPPFAAPGGDPSSPHESGMWQRLFGPRFRMNTSEPLRFGPLTIDGDRVAIGTALEVDNHGVRWNGRDISEHLPGGSDRGRYTSSPGRGRGGWWHGAGDYQQRRDAHQQRREDFYRRRNDFHERRGGHDGPSRRDRSQSVHSQSSASSSSTAASESTVSSIGSLPEWDDLKDSQLPVVKQSIQAWLSHPEQSVTKADVKRAKAEIKAAKSLPQPSTADAAQRQEIKTLLSMFDDLKITQEKNLRVAKRERRAQKKAERRARKSRNRGERREERRQRREHRRSEREHSRHGRRHGDVPPMSPPPMPGFMQPPMPPPFPAFSATSAPPVPPTPPHPPMVGGSPKPMPPPPIPPVPHNGMGPFFSPGSAGPGCSFSGGPSRGGQAPWHKNDTPQPTPWREQAAEVRARAQEHAARVSADAQARSAVQTEQAKAQAAQTRVHAKEQADLSKSRAKEQADLSKSRAKEQKVLAKEQAELAKAQSKEQAALGKAQAKERKALSKQQSKSQKGKDKEGQKPQAAAGASSQAQLEAKYSAIEQLEQQRSGKAAELRSLQQAMEAEAVAAARAGRGDQKRTEPTQTELAAERLEGEMGELSRRVEELQLEADEEFARVVDREDSDIMEEAKVRWLD</sequence>
<feature type="compositionally biased region" description="Pro residues" evidence="2">
    <location>
        <begin position="578"/>
        <end position="589"/>
    </location>
</feature>
<dbReference type="GO" id="GO:0016460">
    <property type="term" value="C:myosin II complex"/>
    <property type="evidence" value="ECO:0007669"/>
    <property type="project" value="TreeGrafter"/>
</dbReference>
<feature type="compositionally biased region" description="Polar residues" evidence="2">
    <location>
        <begin position="224"/>
        <end position="235"/>
    </location>
</feature>
<feature type="compositionally biased region" description="Pro residues" evidence="2">
    <location>
        <begin position="534"/>
        <end position="553"/>
    </location>
</feature>
<feature type="compositionally biased region" description="Basic and acidic residues" evidence="2">
    <location>
        <begin position="634"/>
        <end position="647"/>
    </location>
</feature>
<feature type="compositionally biased region" description="Polar residues" evidence="2">
    <location>
        <begin position="15"/>
        <end position="32"/>
    </location>
</feature>
<reference evidence="3" key="1">
    <citation type="journal article" date="2021" name="Nat. Commun.">
        <title>Genetic determinants of endophytism in the Arabidopsis root mycobiome.</title>
        <authorList>
            <person name="Mesny F."/>
            <person name="Miyauchi S."/>
            <person name="Thiergart T."/>
            <person name="Pickel B."/>
            <person name="Atanasova L."/>
            <person name="Karlsson M."/>
            <person name="Huettel B."/>
            <person name="Barry K.W."/>
            <person name="Haridas S."/>
            <person name="Chen C."/>
            <person name="Bauer D."/>
            <person name="Andreopoulos W."/>
            <person name="Pangilinan J."/>
            <person name="LaButti K."/>
            <person name="Riley R."/>
            <person name="Lipzen A."/>
            <person name="Clum A."/>
            <person name="Drula E."/>
            <person name="Henrissat B."/>
            <person name="Kohler A."/>
            <person name="Grigoriev I.V."/>
            <person name="Martin F.M."/>
            <person name="Hacquard S."/>
        </authorList>
    </citation>
    <scope>NUCLEOTIDE SEQUENCE</scope>
    <source>
        <strain evidence="3">MPI-SDFR-AT-0073</strain>
    </source>
</reference>
<feature type="compositionally biased region" description="Basic and acidic residues" evidence="2">
    <location>
        <begin position="337"/>
        <end position="374"/>
    </location>
</feature>
<evidence type="ECO:0000313" key="4">
    <source>
        <dbReference type="Proteomes" id="UP000758603"/>
    </source>
</evidence>
<feature type="compositionally biased region" description="Low complexity" evidence="2">
    <location>
        <begin position="375"/>
        <end position="396"/>
    </location>
</feature>